<feature type="region of interest" description="Disordered" evidence="7">
    <location>
        <begin position="139"/>
        <end position="173"/>
    </location>
</feature>
<evidence type="ECO:0000259" key="8">
    <source>
        <dbReference type="Pfam" id="PF02270"/>
    </source>
</evidence>
<dbReference type="SUPFAM" id="SSF46785">
    <property type="entry name" value="Winged helix' DNA-binding domain"/>
    <property type="match status" value="1"/>
</dbReference>
<proteinExistence type="inferred from homology"/>
<evidence type="ECO:0000256" key="5">
    <source>
        <dbReference type="ARBA" id="ARBA00023163"/>
    </source>
</evidence>
<dbReference type="CDD" id="cd07980">
    <property type="entry name" value="TFIIF_beta"/>
    <property type="match status" value="1"/>
</dbReference>
<protein>
    <submittedName>
        <fullName evidence="10">Transcription initiation factor IIF, beta subunit</fullName>
    </submittedName>
</protein>
<dbReference type="InterPro" id="IPR040450">
    <property type="entry name" value="TFIIF_beta_HTH"/>
</dbReference>
<feature type="compositionally biased region" description="Basic and acidic residues" evidence="7">
    <location>
        <begin position="139"/>
        <end position="149"/>
    </location>
</feature>
<evidence type="ECO:0000313" key="10">
    <source>
        <dbReference type="EMBL" id="KAK7204808.1"/>
    </source>
</evidence>
<dbReference type="InterPro" id="IPR036388">
    <property type="entry name" value="WH-like_DNA-bd_sf"/>
</dbReference>
<dbReference type="Gene3D" id="1.10.10.10">
    <property type="entry name" value="Winged helix-like DNA-binding domain superfamily/Winged helix DNA-binding domain"/>
    <property type="match status" value="1"/>
</dbReference>
<feature type="domain" description="TFIIF beta subunit N-terminal" evidence="9">
    <location>
        <begin position="60"/>
        <end position="196"/>
    </location>
</feature>
<dbReference type="InterPro" id="IPR003196">
    <property type="entry name" value="TFIIF_beta"/>
</dbReference>
<feature type="domain" description="TFIIF beta subunit HTH" evidence="8">
    <location>
        <begin position="267"/>
        <end position="331"/>
    </location>
</feature>
<evidence type="ECO:0000256" key="7">
    <source>
        <dbReference type="SAM" id="MobiDB-lite"/>
    </source>
</evidence>
<feature type="compositionally biased region" description="Basic and acidic residues" evidence="7">
    <location>
        <begin position="328"/>
        <end position="337"/>
    </location>
</feature>
<dbReference type="PANTHER" id="PTHR10445:SF0">
    <property type="entry name" value="GENERAL TRANSCRIPTION FACTOR IIF SUBUNIT 2"/>
    <property type="match status" value="1"/>
</dbReference>
<sequence>MSSVGPTVKPEPVKDEQNFDAAGFEDDEDLSPASVPGEAGDEDEDVYEDSGDLDMSAAGHKVWLVRMPKFLRDRWLEMGSDGRDLGTVRLNNPKDIRLLLADAPEMKDLPHEYKLSVINQKVANTYVFAEENLARFRGSSKDAAADPARDSQGGNGAGSSNGSAYQSKKRRYQPYRRVNIPKKTSIVGTVAHDCSLTVSPFDKNYKSFVEQRQQTFNNTAPRAQVTLLDEIPGVTLAMAGPSMKHSNSMFMKAQKREKERAQEGKAARIPRNELYDLLFKLFEEYDYWSMKGLRERTRQPEAYLKELLESVAILNKKGPYALKYSLRPEYKGRRDAPPPEVNAPAPEATE</sequence>
<evidence type="ECO:0000256" key="4">
    <source>
        <dbReference type="ARBA" id="ARBA00023125"/>
    </source>
</evidence>
<dbReference type="Proteomes" id="UP001498771">
    <property type="component" value="Unassembled WGS sequence"/>
</dbReference>
<dbReference type="SUPFAM" id="SSF50916">
    <property type="entry name" value="Rap30/74 interaction domains"/>
    <property type="match status" value="1"/>
</dbReference>
<keyword evidence="5" id="KW-0804">Transcription</keyword>
<gene>
    <name evidence="10" type="ORF">BZA70DRAFT_258282</name>
</gene>
<comment type="similarity">
    <text evidence="2">Belongs to the TFIIF beta subunit family.</text>
</comment>
<dbReference type="InterPro" id="IPR036390">
    <property type="entry name" value="WH_DNA-bd_sf"/>
</dbReference>
<evidence type="ECO:0000313" key="11">
    <source>
        <dbReference type="Proteomes" id="UP001498771"/>
    </source>
</evidence>
<comment type="subcellular location">
    <subcellularLocation>
        <location evidence="1">Nucleus</location>
    </subcellularLocation>
</comment>
<dbReference type="RefSeq" id="XP_064767841.1">
    <property type="nucleotide sequence ID" value="XM_064910841.1"/>
</dbReference>
<dbReference type="Pfam" id="PF02270">
    <property type="entry name" value="TFIIF_beta"/>
    <property type="match status" value="1"/>
</dbReference>
<evidence type="ECO:0000256" key="6">
    <source>
        <dbReference type="ARBA" id="ARBA00023242"/>
    </source>
</evidence>
<evidence type="ECO:0000256" key="3">
    <source>
        <dbReference type="ARBA" id="ARBA00023015"/>
    </source>
</evidence>
<organism evidence="10 11">
    <name type="scientific">Myxozyma melibiosi</name>
    <dbReference type="NCBI Taxonomy" id="54550"/>
    <lineage>
        <taxon>Eukaryota</taxon>
        <taxon>Fungi</taxon>
        <taxon>Dikarya</taxon>
        <taxon>Ascomycota</taxon>
        <taxon>Saccharomycotina</taxon>
        <taxon>Lipomycetes</taxon>
        <taxon>Lipomycetales</taxon>
        <taxon>Lipomycetaceae</taxon>
        <taxon>Myxozyma</taxon>
    </lineage>
</organism>
<dbReference type="InterPro" id="IPR011039">
    <property type="entry name" value="TFIIF_interaction"/>
</dbReference>
<keyword evidence="4" id="KW-0238">DNA-binding</keyword>
<keyword evidence="3" id="KW-0805">Transcription regulation</keyword>
<reference evidence="10 11" key="1">
    <citation type="submission" date="2024-03" db="EMBL/GenBank/DDBJ databases">
        <title>Genome-scale model development and genomic sequencing of the oleaginous clade Lipomyces.</title>
        <authorList>
            <consortium name="Lawrence Berkeley National Laboratory"/>
            <person name="Czajka J.J."/>
            <person name="Han Y."/>
            <person name="Kim J."/>
            <person name="Mondo S.J."/>
            <person name="Hofstad B.A."/>
            <person name="Robles A."/>
            <person name="Haridas S."/>
            <person name="Riley R."/>
            <person name="LaButti K."/>
            <person name="Pangilinan J."/>
            <person name="Andreopoulos W."/>
            <person name="Lipzen A."/>
            <person name="Yan J."/>
            <person name="Wang M."/>
            <person name="Ng V."/>
            <person name="Grigoriev I.V."/>
            <person name="Spatafora J.W."/>
            <person name="Magnuson J.K."/>
            <person name="Baker S.E."/>
            <person name="Pomraning K.R."/>
        </authorList>
    </citation>
    <scope>NUCLEOTIDE SEQUENCE [LARGE SCALE GENOMIC DNA]</scope>
    <source>
        <strain evidence="10 11">Phaff 52-87</strain>
    </source>
</reference>
<dbReference type="Pfam" id="PF17683">
    <property type="entry name" value="TFIIF_beta_N"/>
    <property type="match status" value="1"/>
</dbReference>
<evidence type="ECO:0000256" key="1">
    <source>
        <dbReference type="ARBA" id="ARBA00004123"/>
    </source>
</evidence>
<dbReference type="GeneID" id="90036353"/>
<keyword evidence="11" id="KW-1185">Reference proteome</keyword>
<name>A0ABR1F6T0_9ASCO</name>
<evidence type="ECO:0000256" key="2">
    <source>
        <dbReference type="ARBA" id="ARBA00009543"/>
    </source>
</evidence>
<dbReference type="InterPro" id="IPR040504">
    <property type="entry name" value="TFIIF_beta_N"/>
</dbReference>
<accession>A0ABR1F6T0</accession>
<feature type="compositionally biased region" description="Acidic residues" evidence="7">
    <location>
        <begin position="39"/>
        <end position="52"/>
    </location>
</feature>
<dbReference type="EMBL" id="JBBJBU010000007">
    <property type="protein sequence ID" value="KAK7204808.1"/>
    <property type="molecule type" value="Genomic_DNA"/>
</dbReference>
<keyword evidence="6" id="KW-0539">Nucleus</keyword>
<dbReference type="PANTHER" id="PTHR10445">
    <property type="entry name" value="GENERAL TRANSCRIPTION FACTOR IIF SUBUNIT 2"/>
    <property type="match status" value="1"/>
</dbReference>
<evidence type="ECO:0000259" key="9">
    <source>
        <dbReference type="Pfam" id="PF17683"/>
    </source>
</evidence>
<feature type="region of interest" description="Disordered" evidence="7">
    <location>
        <begin position="1"/>
        <end position="52"/>
    </location>
</feature>
<feature type="region of interest" description="Disordered" evidence="7">
    <location>
        <begin position="328"/>
        <end position="350"/>
    </location>
</feature>
<comment type="caution">
    <text evidence="10">The sequence shown here is derived from an EMBL/GenBank/DDBJ whole genome shotgun (WGS) entry which is preliminary data.</text>
</comment>